<evidence type="ECO:0000313" key="3">
    <source>
        <dbReference type="Proteomes" id="UP000016600"/>
    </source>
</evidence>
<evidence type="ECO:0000256" key="1">
    <source>
        <dbReference type="SAM" id="SignalP"/>
    </source>
</evidence>
<dbReference type="AlphaFoldDB" id="U2LBL9"/>
<reference evidence="2 3" key="1">
    <citation type="submission" date="2013-08" db="EMBL/GenBank/DDBJ databases">
        <authorList>
            <person name="Durkin A.S."/>
            <person name="Haft D.R."/>
            <person name="McCorrison J."/>
            <person name="Torralba M."/>
            <person name="Gillis M."/>
            <person name="Haft D.H."/>
            <person name="Methe B."/>
            <person name="Sutton G."/>
            <person name="Nelson K.E."/>
        </authorList>
    </citation>
    <scope>NUCLEOTIDE SEQUENCE [LARGE SCALE GENOMIC DNA]</scope>
    <source>
        <strain evidence="2 3">F0068</strain>
    </source>
</reference>
<proteinExistence type="predicted"/>
<feature type="signal peptide" evidence="1">
    <location>
        <begin position="1"/>
        <end position="18"/>
    </location>
</feature>
<comment type="caution">
    <text evidence="2">The sequence shown here is derived from an EMBL/GenBank/DDBJ whole genome shotgun (WGS) entry which is preliminary data.</text>
</comment>
<dbReference type="EMBL" id="AWET01000024">
    <property type="protein sequence ID" value="ERK01711.1"/>
    <property type="molecule type" value="Genomic_DNA"/>
</dbReference>
<dbReference type="Proteomes" id="UP000016600">
    <property type="component" value="Unassembled WGS sequence"/>
</dbReference>
<name>U2LBL9_9BACT</name>
<dbReference type="PROSITE" id="PS51257">
    <property type="entry name" value="PROKAR_LIPOPROTEIN"/>
    <property type="match status" value="1"/>
</dbReference>
<keyword evidence="1" id="KW-0732">Signal</keyword>
<dbReference type="RefSeq" id="WP_021583841.1">
    <property type="nucleotide sequence ID" value="NZ_AWET01000024.1"/>
</dbReference>
<gene>
    <name evidence="2" type="ORF">HMPREF1218_1534</name>
</gene>
<dbReference type="PATRIC" id="fig|1081904.3.peg.1191"/>
<organism evidence="2 3">
    <name type="scientific">Hoylesella pleuritidis F0068</name>
    <dbReference type="NCBI Taxonomy" id="1081904"/>
    <lineage>
        <taxon>Bacteria</taxon>
        <taxon>Pseudomonadati</taxon>
        <taxon>Bacteroidota</taxon>
        <taxon>Bacteroidia</taxon>
        <taxon>Bacteroidales</taxon>
        <taxon>Prevotellaceae</taxon>
        <taxon>Hoylesella</taxon>
    </lineage>
</organism>
<accession>U2LBL9</accession>
<keyword evidence="2" id="KW-0449">Lipoprotein</keyword>
<evidence type="ECO:0000313" key="2">
    <source>
        <dbReference type="EMBL" id="ERK01711.1"/>
    </source>
</evidence>
<keyword evidence="3" id="KW-1185">Reference proteome</keyword>
<feature type="chain" id="PRO_5004631758" evidence="1">
    <location>
        <begin position="19"/>
        <end position="174"/>
    </location>
</feature>
<sequence length="174" mass="19693">MRKSVIYLFLLSLLVVTAVSSCGKKEKSVKQLEDEFLIQPKDSFNNADTAEVRKLVDEFVYRLDRKDIKAAVSMLSFLDGDSIVPLPGSLAKRQANALMSMRGIRYTVERLVFDQEKDNIVKLNAVLFEKKAGDLRPNTIAFYLKPIRRGGKWYLTTADNVTDTNNLSGTRIQN</sequence>
<protein>
    <submittedName>
        <fullName evidence="2">Putative lipoprotein</fullName>
    </submittedName>
</protein>